<gene>
    <name evidence="1" type="ORF">H4R21_001142</name>
</gene>
<protein>
    <submittedName>
        <fullName evidence="1">Uncharacterized protein</fullName>
    </submittedName>
</protein>
<evidence type="ECO:0000313" key="1">
    <source>
        <dbReference type="EMBL" id="KAJ2805755.1"/>
    </source>
</evidence>
<accession>A0ACC1LDB8</accession>
<reference evidence="1" key="1">
    <citation type="submission" date="2022-07" db="EMBL/GenBank/DDBJ databases">
        <title>Phylogenomic reconstructions and comparative analyses of Kickxellomycotina fungi.</title>
        <authorList>
            <person name="Reynolds N.K."/>
            <person name="Stajich J.E."/>
            <person name="Barry K."/>
            <person name="Grigoriev I.V."/>
            <person name="Crous P."/>
            <person name="Smith M.E."/>
        </authorList>
    </citation>
    <scope>NUCLEOTIDE SEQUENCE</scope>
    <source>
        <strain evidence="1">BCRC 34780</strain>
    </source>
</reference>
<evidence type="ECO:0000313" key="2">
    <source>
        <dbReference type="Proteomes" id="UP001140087"/>
    </source>
</evidence>
<dbReference type="Proteomes" id="UP001140087">
    <property type="component" value="Unassembled WGS sequence"/>
</dbReference>
<comment type="caution">
    <text evidence="1">The sequence shown here is derived from an EMBL/GenBank/DDBJ whole genome shotgun (WGS) entry which is preliminary data.</text>
</comment>
<proteinExistence type="predicted"/>
<sequence length="686" mass="74330">MASLQLHAEYVQQLQSSNPVDVYAALRTIKNAIIGSSTKKALYFRLHIIPHVSSLLAMDDTDVQTRIQATTIVGSLAHKGEDAAKQLLDGGVMESLVNQIMPGTDAMLMEVSERALNALLSYTDTKMSVEEYAFSLVSCLLGIIAEAKDSTQLFEMRAHARIELAVLILGKLCVTESRQFAVANAGTIDLLVPLLTWGYPRLQIATLQTLSALSYENMEICRALATVPHDGQLFLAIVLKLARHQDPEIRLHACVCVSNLSRMRVSGSATRDIQNIAVPALVKLLRCPGVSSLQVVQALGYLCHEDAEIQIAAKNAGVITDVIRILADIESQEGIDFVDHEHNILVAKAGFLTLGTIVSAGEECRAKAVESQALTYLARAMGHRDDGIKAAACLCTQYIVRSVPICRTHVPESGILKPLLKLAQHETLDVQVSATAALINLLPDFSPLRTEALKENIVDTLVGLLDSSSAMLCRNVLWCIRNLLVNIDDDTRLSIIDKVGIGRLCAISRPDADPVIREQAVGVLQNITVENDQGTRAIFECLGAEKVVELLLGLLDPQTETPTQVHSLYLLNNIAVRSQECCEHIVKSKPLLHAIAARVTSPVSEVAIGALWCINSIATHKAPSSRSGGRGDSGSSSDEGEPRYLAQLEELGLQATLEGMLRDSGLCLSVRDRVKTCLDYFAPLAI</sequence>
<name>A0ACC1LDB8_9FUNG</name>
<dbReference type="EMBL" id="JANBUN010000214">
    <property type="protein sequence ID" value="KAJ2805755.1"/>
    <property type="molecule type" value="Genomic_DNA"/>
</dbReference>
<keyword evidence="2" id="KW-1185">Reference proteome</keyword>
<organism evidence="1 2">
    <name type="scientific">Coemansia helicoidea</name>
    <dbReference type="NCBI Taxonomy" id="1286919"/>
    <lineage>
        <taxon>Eukaryota</taxon>
        <taxon>Fungi</taxon>
        <taxon>Fungi incertae sedis</taxon>
        <taxon>Zoopagomycota</taxon>
        <taxon>Kickxellomycotina</taxon>
        <taxon>Kickxellomycetes</taxon>
        <taxon>Kickxellales</taxon>
        <taxon>Kickxellaceae</taxon>
        <taxon>Coemansia</taxon>
    </lineage>
</organism>